<comment type="caution">
    <text evidence="1">The sequence shown here is derived from an EMBL/GenBank/DDBJ whole genome shotgun (WGS) entry which is preliminary data.</text>
</comment>
<dbReference type="AlphaFoldDB" id="A0A8J4X504"/>
<keyword evidence="2" id="KW-1185">Reference proteome</keyword>
<proteinExistence type="predicted"/>
<dbReference type="Proteomes" id="UP000727407">
    <property type="component" value="Unassembled WGS sequence"/>
</dbReference>
<evidence type="ECO:0000313" key="2">
    <source>
        <dbReference type="Proteomes" id="UP000727407"/>
    </source>
</evidence>
<dbReference type="EMBL" id="QNUK01000096">
    <property type="protein sequence ID" value="KAF5902161.1"/>
    <property type="molecule type" value="Genomic_DNA"/>
</dbReference>
<name>A0A8J4X504_CLAMG</name>
<organism evidence="1 2">
    <name type="scientific">Clarias magur</name>
    <name type="common">Asian catfish</name>
    <name type="synonym">Macropteronotus magur</name>
    <dbReference type="NCBI Taxonomy" id="1594786"/>
    <lineage>
        <taxon>Eukaryota</taxon>
        <taxon>Metazoa</taxon>
        <taxon>Chordata</taxon>
        <taxon>Craniata</taxon>
        <taxon>Vertebrata</taxon>
        <taxon>Euteleostomi</taxon>
        <taxon>Actinopterygii</taxon>
        <taxon>Neopterygii</taxon>
        <taxon>Teleostei</taxon>
        <taxon>Ostariophysi</taxon>
        <taxon>Siluriformes</taxon>
        <taxon>Clariidae</taxon>
        <taxon>Clarias</taxon>
    </lineage>
</organism>
<accession>A0A8J4X504</accession>
<sequence>MLSHYASIVSLRITAASLHISPDVGKRVVRVESRRVLAAGNHVKPQSGMFQTRLKSTLNHWVMDFGLLCLTLH</sequence>
<gene>
    <name evidence="1" type="ORF">DAT39_008119</name>
</gene>
<reference evidence="1" key="1">
    <citation type="submission" date="2020-07" db="EMBL/GenBank/DDBJ databases">
        <title>Clarias magur genome sequencing, assembly and annotation.</title>
        <authorList>
            <person name="Kushwaha B."/>
            <person name="Kumar R."/>
            <person name="Das P."/>
            <person name="Joshi C.G."/>
            <person name="Kumar D."/>
            <person name="Nagpure N.S."/>
            <person name="Pandey M."/>
            <person name="Agarwal S."/>
            <person name="Srivastava S."/>
            <person name="Singh M."/>
            <person name="Sahoo L."/>
            <person name="Jayasankar P."/>
            <person name="Meher P.K."/>
            <person name="Koringa P.G."/>
            <person name="Iquebal M.A."/>
            <person name="Das S.P."/>
            <person name="Bit A."/>
            <person name="Patnaik S."/>
            <person name="Patel N."/>
            <person name="Shah T.M."/>
            <person name="Hinsu A."/>
            <person name="Jena J.K."/>
        </authorList>
    </citation>
    <scope>NUCLEOTIDE SEQUENCE</scope>
    <source>
        <strain evidence="1">CIFAMagur01</strain>
        <tissue evidence="1">Testis</tissue>
    </source>
</reference>
<evidence type="ECO:0000313" key="1">
    <source>
        <dbReference type="EMBL" id="KAF5902161.1"/>
    </source>
</evidence>
<protein>
    <submittedName>
        <fullName evidence="1">Uncharacterized protein</fullName>
    </submittedName>
</protein>